<proteinExistence type="predicted"/>
<gene>
    <name evidence="1" type="ORF">TNCV_1011191</name>
</gene>
<evidence type="ECO:0000313" key="1">
    <source>
        <dbReference type="EMBL" id="GFY24066.1"/>
    </source>
</evidence>
<organism evidence="1 2">
    <name type="scientific">Trichonephila clavipes</name>
    <name type="common">Golden silk orbweaver</name>
    <name type="synonym">Nephila clavipes</name>
    <dbReference type="NCBI Taxonomy" id="2585209"/>
    <lineage>
        <taxon>Eukaryota</taxon>
        <taxon>Metazoa</taxon>
        <taxon>Ecdysozoa</taxon>
        <taxon>Arthropoda</taxon>
        <taxon>Chelicerata</taxon>
        <taxon>Arachnida</taxon>
        <taxon>Araneae</taxon>
        <taxon>Araneomorphae</taxon>
        <taxon>Entelegynae</taxon>
        <taxon>Araneoidea</taxon>
        <taxon>Nephilidae</taxon>
        <taxon>Trichonephila</taxon>
    </lineage>
</organism>
<dbReference type="EMBL" id="BMAU01021369">
    <property type="protein sequence ID" value="GFY24066.1"/>
    <property type="molecule type" value="Genomic_DNA"/>
</dbReference>
<dbReference type="Proteomes" id="UP000887159">
    <property type="component" value="Unassembled WGS sequence"/>
</dbReference>
<keyword evidence="2" id="KW-1185">Reference proteome</keyword>
<name>A0A8X6VX92_TRICX</name>
<reference evidence="1" key="1">
    <citation type="submission" date="2020-08" db="EMBL/GenBank/DDBJ databases">
        <title>Multicomponent nature underlies the extraordinary mechanical properties of spider dragline silk.</title>
        <authorList>
            <person name="Kono N."/>
            <person name="Nakamura H."/>
            <person name="Mori M."/>
            <person name="Yoshida Y."/>
            <person name="Ohtoshi R."/>
            <person name="Malay A.D."/>
            <person name="Moran D.A.P."/>
            <person name="Tomita M."/>
            <person name="Numata K."/>
            <person name="Arakawa K."/>
        </authorList>
    </citation>
    <scope>NUCLEOTIDE SEQUENCE</scope>
</reference>
<accession>A0A8X6VX92</accession>
<sequence length="77" mass="8694">MTDGDTIYLQSHNLGKELKGEGTYILQPPASVVSASTAHKTFRPTDFTTMYSVCTWRVFGGIKHRTQTLRTFRCSNH</sequence>
<evidence type="ECO:0000313" key="2">
    <source>
        <dbReference type="Proteomes" id="UP000887159"/>
    </source>
</evidence>
<dbReference type="AlphaFoldDB" id="A0A8X6VX92"/>
<comment type="caution">
    <text evidence="1">The sequence shown here is derived from an EMBL/GenBank/DDBJ whole genome shotgun (WGS) entry which is preliminary data.</text>
</comment>
<protein>
    <submittedName>
        <fullName evidence="1">Uncharacterized protein</fullName>
    </submittedName>
</protein>